<dbReference type="InterPro" id="IPR007248">
    <property type="entry name" value="Mpv17_PMP22"/>
</dbReference>
<dbReference type="PANTHER" id="PTHR11266">
    <property type="entry name" value="PEROXISOMAL MEMBRANE PROTEIN 2, PXMP2 MPV17"/>
    <property type="match status" value="1"/>
</dbReference>
<keyword evidence="8" id="KW-1185">Reference proteome</keyword>
<evidence type="ECO:0000256" key="1">
    <source>
        <dbReference type="ARBA" id="ARBA00004141"/>
    </source>
</evidence>
<feature type="transmembrane region" description="Helical" evidence="6">
    <location>
        <begin position="55"/>
        <end position="77"/>
    </location>
</feature>
<dbReference type="Pfam" id="PF04117">
    <property type="entry name" value="Mpv17_PMP22"/>
    <property type="match status" value="1"/>
</dbReference>
<evidence type="ECO:0000256" key="6">
    <source>
        <dbReference type="RuleBase" id="RU363053"/>
    </source>
</evidence>
<evidence type="ECO:0000313" key="7">
    <source>
        <dbReference type="EMBL" id="GMI36347.1"/>
    </source>
</evidence>
<evidence type="ECO:0000256" key="2">
    <source>
        <dbReference type="ARBA" id="ARBA00006824"/>
    </source>
</evidence>
<evidence type="ECO:0000256" key="3">
    <source>
        <dbReference type="ARBA" id="ARBA00022692"/>
    </source>
</evidence>
<evidence type="ECO:0000256" key="4">
    <source>
        <dbReference type="ARBA" id="ARBA00022989"/>
    </source>
</evidence>
<dbReference type="Proteomes" id="UP001165060">
    <property type="component" value="Unassembled WGS sequence"/>
</dbReference>
<evidence type="ECO:0000313" key="8">
    <source>
        <dbReference type="Proteomes" id="UP001165060"/>
    </source>
</evidence>
<organism evidence="7 8">
    <name type="scientific">Tetraparma gracilis</name>
    <dbReference type="NCBI Taxonomy" id="2962635"/>
    <lineage>
        <taxon>Eukaryota</taxon>
        <taxon>Sar</taxon>
        <taxon>Stramenopiles</taxon>
        <taxon>Ochrophyta</taxon>
        <taxon>Bolidophyceae</taxon>
        <taxon>Parmales</taxon>
        <taxon>Triparmaceae</taxon>
        <taxon>Tetraparma</taxon>
    </lineage>
</organism>
<evidence type="ECO:0000256" key="5">
    <source>
        <dbReference type="ARBA" id="ARBA00023136"/>
    </source>
</evidence>
<gene>
    <name evidence="7" type="ORF">TeGR_g8050</name>
</gene>
<comment type="similarity">
    <text evidence="2 6">Belongs to the peroxisomal membrane protein PXMP2/4 family.</text>
</comment>
<dbReference type="EMBL" id="BRYB01004761">
    <property type="protein sequence ID" value="GMI36347.1"/>
    <property type="molecule type" value="Genomic_DNA"/>
</dbReference>
<protein>
    <submittedName>
        <fullName evidence="7">Uncharacterized protein</fullName>
    </submittedName>
</protein>
<feature type="transmembrane region" description="Helical" evidence="6">
    <location>
        <begin position="97"/>
        <end position="119"/>
    </location>
</feature>
<accession>A0ABQ6MYU2</accession>
<reference evidence="7 8" key="1">
    <citation type="journal article" date="2023" name="Commun. Biol.">
        <title>Genome analysis of Parmales, the sister group of diatoms, reveals the evolutionary specialization of diatoms from phago-mixotrophs to photoautotrophs.</title>
        <authorList>
            <person name="Ban H."/>
            <person name="Sato S."/>
            <person name="Yoshikawa S."/>
            <person name="Yamada K."/>
            <person name="Nakamura Y."/>
            <person name="Ichinomiya M."/>
            <person name="Sato N."/>
            <person name="Blanc-Mathieu R."/>
            <person name="Endo H."/>
            <person name="Kuwata A."/>
            <person name="Ogata H."/>
        </authorList>
    </citation>
    <scope>NUCLEOTIDE SEQUENCE [LARGE SCALE GENOMIC DNA]</scope>
</reference>
<dbReference type="PANTHER" id="PTHR11266:SF80">
    <property type="entry name" value="PEROXISOMAL MEMBRANE PROTEIN 2"/>
    <property type="match status" value="1"/>
</dbReference>
<comment type="subcellular location">
    <subcellularLocation>
        <location evidence="1">Membrane</location>
        <topology evidence="1">Multi-pass membrane protein</topology>
    </subcellularLocation>
</comment>
<proteinExistence type="inferred from homology"/>
<sequence length="181" mass="19803">MERTPDTENKEEDLLARYNRLLEERPILTKSLSSALISGLGGLGGSKLATGKVNYLAGAAFALHGGLVNGPVGHLWYTWLDEKGPKNLVKATVLDQVVVQPPLCFLMLVLLETFTSALSQLPASIAKARKNALPTVISSWKFWPLAVFLTMKTQKPKHHSLSLNLASLIWTAFLATRKKSP</sequence>
<keyword evidence="5 6" id="KW-0472">Membrane</keyword>
<keyword evidence="3 6" id="KW-0812">Transmembrane</keyword>
<name>A0ABQ6MYU2_9STRA</name>
<comment type="caution">
    <text evidence="7">The sequence shown here is derived from an EMBL/GenBank/DDBJ whole genome shotgun (WGS) entry which is preliminary data.</text>
</comment>
<keyword evidence="4 6" id="KW-1133">Transmembrane helix</keyword>